<sequence length="95" mass="10251">MERPYRRARGEEFSALAAKCAGAYSLAALHLAEESPDASPIAACEKHPPRGTVGRAGSLKQHALTQTTDHPKRSVSIAAKDLYPTDLRTSINCDF</sequence>
<keyword evidence="2" id="KW-1185">Reference proteome</keyword>
<dbReference type="Proteomes" id="UP000005237">
    <property type="component" value="Unassembled WGS sequence"/>
</dbReference>
<evidence type="ECO:0000313" key="1">
    <source>
        <dbReference type="EnsemblMetazoa" id="CJA06430.1"/>
    </source>
</evidence>
<reference evidence="1" key="2">
    <citation type="submission" date="2022-06" db="UniProtKB">
        <authorList>
            <consortium name="EnsemblMetazoa"/>
        </authorList>
    </citation>
    <scope>IDENTIFICATION</scope>
    <source>
        <strain evidence="1">DF5081</strain>
    </source>
</reference>
<dbReference type="AlphaFoldDB" id="A0A8R1DLV3"/>
<proteinExistence type="predicted"/>
<reference evidence="2" key="1">
    <citation type="submission" date="2010-08" db="EMBL/GenBank/DDBJ databases">
        <authorList>
            <consortium name="Caenorhabditis japonica Sequencing Consortium"/>
            <person name="Wilson R.K."/>
        </authorList>
    </citation>
    <scope>NUCLEOTIDE SEQUENCE [LARGE SCALE GENOMIC DNA]</scope>
    <source>
        <strain evidence="2">DF5081</strain>
    </source>
</reference>
<accession>A0A8R1DLV3</accession>
<name>A0A8R1DLV3_CAEJA</name>
<protein>
    <submittedName>
        <fullName evidence="1">Uncharacterized protein</fullName>
    </submittedName>
</protein>
<evidence type="ECO:0000313" key="2">
    <source>
        <dbReference type="Proteomes" id="UP000005237"/>
    </source>
</evidence>
<organism evidence="1 2">
    <name type="scientific">Caenorhabditis japonica</name>
    <dbReference type="NCBI Taxonomy" id="281687"/>
    <lineage>
        <taxon>Eukaryota</taxon>
        <taxon>Metazoa</taxon>
        <taxon>Ecdysozoa</taxon>
        <taxon>Nematoda</taxon>
        <taxon>Chromadorea</taxon>
        <taxon>Rhabditida</taxon>
        <taxon>Rhabditina</taxon>
        <taxon>Rhabditomorpha</taxon>
        <taxon>Rhabditoidea</taxon>
        <taxon>Rhabditidae</taxon>
        <taxon>Peloderinae</taxon>
        <taxon>Caenorhabditis</taxon>
    </lineage>
</organism>
<dbReference type="EnsemblMetazoa" id="CJA06430.1">
    <property type="protein sequence ID" value="CJA06430.1"/>
    <property type="gene ID" value="WBGene00125634"/>
</dbReference>